<name>A0ABY4TXE1_9SPHN</name>
<sequence length="325" mass="34746">MMSGVYPSLLALALMIPGAAAVPQDAPPAPPAPPADEASVAMTEVAERMTVPVRIADAGPYRFVIDTGSERTVISRQLAHRLGLPAGRDVTVVAMSGSTREATVMIPSLRLSSVPSIGVIQAPALDAGHLGGMGLLGIDTLQAHRITIDFDTGTMAVAPSVKRRQTEPNRGDEVVVRAKSLFGQLIVTDADVDGRAVRVVLDTGSPISVGNVALQKLMRRYTSRFEPLTMTSATGGIVQTQYAHAGRLRVGGIAFQDMPIAFADVPPFHRFGLEKRPAMLLGMNALKMFRRVQIDFPNREVRFLLPRNVDRSRACQTSINGACMG</sequence>
<organism evidence="2 3">
    <name type="scientific">Sphingomonas donggukensis</name>
    <dbReference type="NCBI Taxonomy" id="2949093"/>
    <lineage>
        <taxon>Bacteria</taxon>
        <taxon>Pseudomonadati</taxon>
        <taxon>Pseudomonadota</taxon>
        <taxon>Alphaproteobacteria</taxon>
        <taxon>Sphingomonadales</taxon>
        <taxon>Sphingomonadaceae</taxon>
        <taxon>Sphingomonas</taxon>
    </lineage>
</organism>
<keyword evidence="3" id="KW-1185">Reference proteome</keyword>
<dbReference type="Pfam" id="PF13650">
    <property type="entry name" value="Asp_protease_2"/>
    <property type="match status" value="2"/>
</dbReference>
<dbReference type="RefSeq" id="WP_250752388.1">
    <property type="nucleotide sequence ID" value="NZ_CP098401.1"/>
</dbReference>
<dbReference type="InterPro" id="IPR034122">
    <property type="entry name" value="Retropepsin-like_bacterial"/>
</dbReference>
<dbReference type="InterPro" id="IPR021109">
    <property type="entry name" value="Peptidase_aspartic_dom_sf"/>
</dbReference>
<evidence type="ECO:0000313" key="2">
    <source>
        <dbReference type="EMBL" id="URW75814.1"/>
    </source>
</evidence>
<accession>A0ABY4TXE1</accession>
<gene>
    <name evidence="2" type="ORF">M9980_00835</name>
</gene>
<dbReference type="Gene3D" id="2.40.70.10">
    <property type="entry name" value="Acid Proteases"/>
    <property type="match status" value="2"/>
</dbReference>
<evidence type="ECO:0000256" key="1">
    <source>
        <dbReference type="SAM" id="SignalP"/>
    </source>
</evidence>
<feature type="signal peptide" evidence="1">
    <location>
        <begin position="1"/>
        <end position="21"/>
    </location>
</feature>
<dbReference type="SUPFAM" id="SSF50630">
    <property type="entry name" value="Acid proteases"/>
    <property type="match status" value="2"/>
</dbReference>
<proteinExistence type="predicted"/>
<dbReference type="CDD" id="cd05483">
    <property type="entry name" value="retropepsin_like_bacteria"/>
    <property type="match status" value="2"/>
</dbReference>
<protein>
    <submittedName>
        <fullName evidence="2">Retroviral-like aspartic protease family protein</fullName>
    </submittedName>
</protein>
<feature type="chain" id="PRO_5046604092" evidence="1">
    <location>
        <begin position="22"/>
        <end position="325"/>
    </location>
</feature>
<dbReference type="EMBL" id="CP098401">
    <property type="protein sequence ID" value="URW75814.1"/>
    <property type="molecule type" value="Genomic_DNA"/>
</dbReference>
<reference evidence="2" key="1">
    <citation type="submission" date="2022-05" db="EMBL/GenBank/DDBJ databases">
        <title>Sphingomonas sp. strain RMG20 Genome sequencing and assembly.</title>
        <authorList>
            <person name="Kim I."/>
        </authorList>
    </citation>
    <scope>NUCLEOTIDE SEQUENCE</scope>
    <source>
        <strain evidence="2">RMG20</strain>
    </source>
</reference>
<dbReference type="Proteomes" id="UP001055580">
    <property type="component" value="Chromosome"/>
</dbReference>
<keyword evidence="1" id="KW-0732">Signal</keyword>
<evidence type="ECO:0000313" key="3">
    <source>
        <dbReference type="Proteomes" id="UP001055580"/>
    </source>
</evidence>